<evidence type="ECO:0000313" key="5">
    <source>
        <dbReference type="Proteomes" id="UP000053237"/>
    </source>
</evidence>
<dbReference type="PANTHER" id="PTHR16216">
    <property type="entry name" value="DYNEIN ASSEMBLY FACTOR 5, AXONEMAL"/>
    <property type="match status" value="1"/>
</dbReference>
<sequence length="1151" mass="132792">MTSNDDFRVVERDYIDEFMRFGVVVIPNLLSTYEIECTRQAFHQDLLQYGVDHTNLKATGASLSSLSSTGGAGGILDLFYPYWRLKIAEHERIFATMTELWRHTYAAQHPDFAHPFGEFDAQQGFIYIDRVCYRLPDDLARLHGKKASRPLQRSLTPHIDCCPSDMYNSGKEYPRWRPIQCIAVLTDNVEENSGGFEAVLGFHKEFDAYFKHQRLQSKRLDADPPVCIGDFSPLRMKEDGSLIARYRHISARAGSVIFFDWRIPHANSYYHKGTCPREAIYTGFLPNVRINERFAAEQLRRYQSRLLPTDHWQKFHCCEQYSEHEFTDLGKRLMGMIPWNQNVIVESILPLVCNHFFVKLFRNEIRKVTELGKSFGSMQSAQNHKINLLWEQLQAENSTCNKPHRRSTVFLQSEPKSVDHFDKAQQFADQKEQGAWNLTHTLNLLSDQDRVVRKRASLALQKQYLDRDKTSFISKNELESMGKPLFKRFNDPVEKIREVCIRLVILLIQQEEDLMGYLPYLMPAITKRLQSQYVFDEENNIFTRDAFLHDAFKRGRVMEERGATVMNPQEPSEEIRLLFFGLIDTLLNCTFQRKSSSLLHAYIFDILLLLISGINDQYHDINIKCCEILSRISNEMVSVMKIFSVAFVRGVKRLLGHHLARVRIAAINCIQVLVTCPDYSKCRGSGTDAIDDLLGHREENVIPVAAFYCAEIRINTFAKLNQDGNVLVRKHFYAMIIDWMWNLPNHFDYEAKLMPYILSALSDENESISNTAFEALEQMGKRYEEERGEEIIEMKQYNIDGSNPAFNYQQPLPSSFRNKRPSLGSKLFVRSRTRRFLATVLKELHNWRSPTKKHAARLLKNVIVYSEESITVDTHSILQILLARWKDNELKSDLEEIAELTGRFSSPDTYMDLVLGFLRVGSAKTQCLTSDLLQSVLGILERLIIGSLDQSVLPHIGVVVNVISVPLILTFTQKEVKKCLVNVSHLLCEILSRRGSDAITAHFLSCGRIHGMYQMMKRLVYIFLHFVSVNNKNESQFSMRAEESLQLLTKLHEYKDISALYEKYFDSLWKELLDNVRAGSLEKASAECSVFSTLTAIQTLGDQVSPKLLKADTTQRHLREVIQEMKIFEADSSDESRIAKQLNVLRALIMK</sequence>
<dbReference type="InterPro" id="IPR057978">
    <property type="entry name" value="TPR_DAAF5"/>
</dbReference>
<comment type="caution">
    <text evidence="4">The sequence shown here is derived from an EMBL/GenBank/DDBJ whole genome shotgun (WGS) entry which is preliminary data.</text>
</comment>
<dbReference type="Proteomes" id="UP000053237">
    <property type="component" value="Unassembled WGS sequence"/>
</dbReference>
<accession>A0A024GFJ1</accession>
<dbReference type="Pfam" id="PF24573">
    <property type="entry name" value="HEAT_DAAF5"/>
    <property type="match status" value="1"/>
</dbReference>
<dbReference type="InterPro" id="IPR016024">
    <property type="entry name" value="ARM-type_fold"/>
</dbReference>
<dbReference type="InterPro" id="IPR052623">
    <property type="entry name" value="DAAF5"/>
</dbReference>
<dbReference type="InParanoid" id="A0A024GFJ1"/>
<dbReference type="Pfam" id="PF25757">
    <property type="entry name" value="TPR_DNAAF5"/>
    <property type="match status" value="3"/>
</dbReference>
<organism evidence="4 5">
    <name type="scientific">Albugo candida</name>
    <dbReference type="NCBI Taxonomy" id="65357"/>
    <lineage>
        <taxon>Eukaryota</taxon>
        <taxon>Sar</taxon>
        <taxon>Stramenopiles</taxon>
        <taxon>Oomycota</taxon>
        <taxon>Peronosporomycetes</taxon>
        <taxon>Albuginales</taxon>
        <taxon>Albuginaceae</taxon>
        <taxon>Albugo</taxon>
    </lineage>
</organism>
<keyword evidence="5" id="KW-1185">Reference proteome</keyword>
<dbReference type="SUPFAM" id="SSF48371">
    <property type="entry name" value="ARM repeat"/>
    <property type="match status" value="1"/>
</dbReference>
<feature type="domain" description="Dynein axonemal assembly factor 5 TPR repeats" evidence="3">
    <location>
        <begin position="713"/>
        <end position="791"/>
    </location>
</feature>
<evidence type="ECO:0000313" key="4">
    <source>
        <dbReference type="EMBL" id="CCI45442.1"/>
    </source>
</evidence>
<feature type="repeat" description="HEAT" evidence="1">
    <location>
        <begin position="753"/>
        <end position="790"/>
    </location>
</feature>
<feature type="domain" description="Dynein axonemal assembly factor 5 TPR repeats" evidence="3">
    <location>
        <begin position="445"/>
        <end position="535"/>
    </location>
</feature>
<dbReference type="PANTHER" id="PTHR16216:SF10">
    <property type="entry name" value="RNA POLYMERASE II ASSEMBLY FACTOR RTP1 C-TERMINAL DOMAIN-CONTAINING PROTEIN"/>
    <property type="match status" value="1"/>
</dbReference>
<dbReference type="InterPro" id="IPR011989">
    <property type="entry name" value="ARM-like"/>
</dbReference>
<evidence type="ECO:0000259" key="2">
    <source>
        <dbReference type="Pfam" id="PF24573"/>
    </source>
</evidence>
<evidence type="ECO:0000256" key="1">
    <source>
        <dbReference type="PROSITE-ProRule" id="PRU00103"/>
    </source>
</evidence>
<dbReference type="EMBL" id="CAIX01000098">
    <property type="protein sequence ID" value="CCI45442.1"/>
    <property type="molecule type" value="Genomic_DNA"/>
</dbReference>
<feature type="domain" description="Dynein axonemal assembly factor 5 HEAT-repeat" evidence="2">
    <location>
        <begin position="817"/>
        <end position="994"/>
    </location>
</feature>
<dbReference type="Gene3D" id="2.60.120.620">
    <property type="entry name" value="q2cbj1_9rhob like domain"/>
    <property type="match status" value="1"/>
</dbReference>
<reference evidence="4 5" key="1">
    <citation type="submission" date="2012-05" db="EMBL/GenBank/DDBJ databases">
        <title>Recombination and specialization in a pathogen metapopulation.</title>
        <authorList>
            <person name="Gardiner A."/>
            <person name="Kemen E."/>
            <person name="Schultz-Larsen T."/>
            <person name="MacLean D."/>
            <person name="Van Oosterhout C."/>
            <person name="Jones J.D.G."/>
        </authorList>
    </citation>
    <scope>NUCLEOTIDE SEQUENCE [LARGE SCALE GENOMIC DNA]</scope>
    <source>
        <strain evidence="4 5">Ac Nc2</strain>
    </source>
</reference>
<dbReference type="OrthoDB" id="413572at2759"/>
<dbReference type="AlphaFoldDB" id="A0A024GFJ1"/>
<dbReference type="InterPro" id="IPR056497">
    <property type="entry name" value="HEAT_DAAF5"/>
</dbReference>
<dbReference type="Gene3D" id="1.25.10.10">
    <property type="entry name" value="Leucine-rich Repeat Variant"/>
    <property type="match status" value="1"/>
</dbReference>
<evidence type="ECO:0000259" key="3">
    <source>
        <dbReference type="Pfam" id="PF25757"/>
    </source>
</evidence>
<gene>
    <name evidence="4" type="ORF">BN9_063390</name>
</gene>
<feature type="domain" description="Dynein axonemal assembly factor 5 TPR repeats" evidence="3">
    <location>
        <begin position="569"/>
        <end position="676"/>
    </location>
</feature>
<name>A0A024GFJ1_9STRA</name>
<dbReference type="PROSITE" id="PS50077">
    <property type="entry name" value="HEAT_REPEAT"/>
    <property type="match status" value="1"/>
</dbReference>
<protein>
    <submittedName>
        <fullName evidence="4">Uncharacterized protein</fullName>
    </submittedName>
</protein>
<dbReference type="SUPFAM" id="SSF51197">
    <property type="entry name" value="Clavaminate synthase-like"/>
    <property type="match status" value="1"/>
</dbReference>
<dbReference type="InterPro" id="IPR021133">
    <property type="entry name" value="HEAT_type_2"/>
</dbReference>
<proteinExistence type="predicted"/>